<proteinExistence type="predicted"/>
<evidence type="ECO:0000313" key="2">
    <source>
        <dbReference type="Proteomes" id="UP000242222"/>
    </source>
</evidence>
<sequence length="58" mass="6526">MTADDSDDILFFAASRYGVAKLYENNNFTGRDLLQDNNGYAQGFNKISLLYAKALWGK</sequence>
<protein>
    <submittedName>
        <fullName evidence="1">Uncharacterized protein</fullName>
    </submittedName>
</protein>
<name>A0A1I4X252_9GAMM</name>
<accession>A0A1I4X252</accession>
<dbReference type="AlphaFoldDB" id="A0A1I4X252"/>
<organism evidence="1 2">
    <name type="scientific">Izhakiella capsodis</name>
    <dbReference type="NCBI Taxonomy" id="1367852"/>
    <lineage>
        <taxon>Bacteria</taxon>
        <taxon>Pseudomonadati</taxon>
        <taxon>Pseudomonadota</taxon>
        <taxon>Gammaproteobacteria</taxon>
        <taxon>Enterobacterales</taxon>
        <taxon>Erwiniaceae</taxon>
        <taxon>Izhakiella</taxon>
    </lineage>
</organism>
<dbReference type="EMBL" id="FOVC01000003">
    <property type="protein sequence ID" value="SFN19450.1"/>
    <property type="molecule type" value="Genomic_DNA"/>
</dbReference>
<keyword evidence="2" id="KW-1185">Reference proteome</keyword>
<reference evidence="2" key="1">
    <citation type="submission" date="2016-10" db="EMBL/GenBank/DDBJ databases">
        <authorList>
            <person name="Varghese N."/>
            <person name="Submissions S."/>
        </authorList>
    </citation>
    <scope>NUCLEOTIDE SEQUENCE [LARGE SCALE GENOMIC DNA]</scope>
    <source>
        <strain evidence="2">N6PO6</strain>
    </source>
</reference>
<dbReference type="RefSeq" id="WP_177203305.1">
    <property type="nucleotide sequence ID" value="NZ_FOVC01000003.1"/>
</dbReference>
<gene>
    <name evidence="1" type="ORF">SAMN05216516_103214</name>
</gene>
<dbReference type="Proteomes" id="UP000242222">
    <property type="component" value="Unassembled WGS sequence"/>
</dbReference>
<evidence type="ECO:0000313" key="1">
    <source>
        <dbReference type="EMBL" id="SFN19450.1"/>
    </source>
</evidence>